<evidence type="ECO:0000259" key="10">
    <source>
        <dbReference type="Pfam" id="PF01909"/>
    </source>
</evidence>
<feature type="domain" description="Polymerase nucleotidyl transferase" evidence="10">
    <location>
        <begin position="11"/>
        <end position="90"/>
    </location>
</feature>
<evidence type="ECO:0000313" key="11">
    <source>
        <dbReference type="EMBL" id="OGE29196.1"/>
    </source>
</evidence>
<dbReference type="Proteomes" id="UP000177555">
    <property type="component" value="Unassembled WGS sequence"/>
</dbReference>
<keyword evidence="6" id="KW-0547">Nucleotide-binding</keyword>
<reference evidence="11 12" key="1">
    <citation type="journal article" date="2016" name="Nat. Commun.">
        <title>Thousands of microbial genomes shed light on interconnected biogeochemical processes in an aquifer system.</title>
        <authorList>
            <person name="Anantharaman K."/>
            <person name="Brown C.T."/>
            <person name="Hug L.A."/>
            <person name="Sharon I."/>
            <person name="Castelle C.J."/>
            <person name="Probst A.J."/>
            <person name="Thomas B.C."/>
            <person name="Singh A."/>
            <person name="Wilkins M.J."/>
            <person name="Karaoz U."/>
            <person name="Brodie E.L."/>
            <person name="Williams K.H."/>
            <person name="Hubbard S.S."/>
            <person name="Banfield J.F."/>
        </authorList>
    </citation>
    <scope>NUCLEOTIDE SEQUENCE [LARGE SCALE GENOMIC DNA]</scope>
</reference>
<evidence type="ECO:0000256" key="2">
    <source>
        <dbReference type="ARBA" id="ARBA00022649"/>
    </source>
</evidence>
<dbReference type="InterPro" id="IPR043519">
    <property type="entry name" value="NT_sf"/>
</dbReference>
<keyword evidence="8" id="KW-0460">Magnesium</keyword>
<dbReference type="Pfam" id="PF01909">
    <property type="entry name" value="NTP_transf_2"/>
    <property type="match status" value="1"/>
</dbReference>
<comment type="similarity">
    <text evidence="9">Belongs to the MntA antitoxin family.</text>
</comment>
<dbReference type="GO" id="GO:0046872">
    <property type="term" value="F:metal ion binding"/>
    <property type="evidence" value="ECO:0007669"/>
    <property type="project" value="UniProtKB-KW"/>
</dbReference>
<comment type="caution">
    <text evidence="11">The sequence shown here is derived from an EMBL/GenBank/DDBJ whole genome shotgun (WGS) entry which is preliminary data.</text>
</comment>
<dbReference type="GO" id="GO:0016779">
    <property type="term" value="F:nucleotidyltransferase activity"/>
    <property type="evidence" value="ECO:0007669"/>
    <property type="project" value="UniProtKB-KW"/>
</dbReference>
<dbReference type="Gene3D" id="3.30.460.10">
    <property type="entry name" value="Beta Polymerase, domain 2"/>
    <property type="match status" value="1"/>
</dbReference>
<evidence type="ECO:0000256" key="1">
    <source>
        <dbReference type="ARBA" id="ARBA00001946"/>
    </source>
</evidence>
<evidence type="ECO:0000256" key="9">
    <source>
        <dbReference type="ARBA" id="ARBA00038276"/>
    </source>
</evidence>
<sequence length="96" mass="10895">MKTANVDEIKKKVVPILKEAGVTRSSIFGSYVRGEANKYSDIDILVEIPRGTGLFTFIGLQHKLEAALKKKVDLVTYKSLHRLLRDRILREQISII</sequence>
<keyword evidence="7" id="KW-0067">ATP-binding</keyword>
<dbReference type="AlphaFoldDB" id="A0A1F5JKQ4"/>
<dbReference type="InterPro" id="IPR052038">
    <property type="entry name" value="Type-VII_TA_antitoxin"/>
</dbReference>
<proteinExistence type="inferred from homology"/>
<keyword evidence="2" id="KW-1277">Toxin-antitoxin system</keyword>
<dbReference type="PANTHER" id="PTHR33571:SF14">
    <property type="entry name" value="PROTEIN ADENYLYLTRANSFERASE MJ0435-RELATED"/>
    <property type="match status" value="1"/>
</dbReference>
<evidence type="ECO:0000256" key="7">
    <source>
        <dbReference type="ARBA" id="ARBA00022840"/>
    </source>
</evidence>
<accession>A0A1F5JKQ4</accession>
<evidence type="ECO:0000256" key="4">
    <source>
        <dbReference type="ARBA" id="ARBA00022695"/>
    </source>
</evidence>
<keyword evidence="4" id="KW-0548">Nucleotidyltransferase</keyword>
<dbReference type="CDD" id="cd05403">
    <property type="entry name" value="NT_KNTase_like"/>
    <property type="match status" value="1"/>
</dbReference>
<keyword evidence="3" id="KW-0808">Transferase</keyword>
<organism evidence="11 12">
    <name type="scientific">Candidatus Daviesbacteria bacterium RIFCSPHIGHO2_01_FULL_40_11</name>
    <dbReference type="NCBI Taxonomy" id="1797762"/>
    <lineage>
        <taxon>Bacteria</taxon>
        <taxon>Candidatus Daviesiibacteriota</taxon>
    </lineage>
</organism>
<evidence type="ECO:0000313" key="12">
    <source>
        <dbReference type="Proteomes" id="UP000177555"/>
    </source>
</evidence>
<comment type="cofactor">
    <cofactor evidence="1">
        <name>Mg(2+)</name>
        <dbReference type="ChEBI" id="CHEBI:18420"/>
    </cofactor>
</comment>
<dbReference type="GO" id="GO:0005524">
    <property type="term" value="F:ATP binding"/>
    <property type="evidence" value="ECO:0007669"/>
    <property type="project" value="UniProtKB-KW"/>
</dbReference>
<dbReference type="InterPro" id="IPR002934">
    <property type="entry name" value="Polymerase_NTP_transf_dom"/>
</dbReference>
<evidence type="ECO:0000256" key="3">
    <source>
        <dbReference type="ARBA" id="ARBA00022679"/>
    </source>
</evidence>
<gene>
    <name evidence="11" type="ORF">A2867_02765</name>
</gene>
<evidence type="ECO:0000256" key="8">
    <source>
        <dbReference type="ARBA" id="ARBA00022842"/>
    </source>
</evidence>
<protein>
    <recommendedName>
        <fullName evidence="10">Polymerase nucleotidyl transferase domain-containing protein</fullName>
    </recommendedName>
</protein>
<evidence type="ECO:0000256" key="6">
    <source>
        <dbReference type="ARBA" id="ARBA00022741"/>
    </source>
</evidence>
<keyword evidence="5" id="KW-0479">Metal-binding</keyword>
<dbReference type="SUPFAM" id="SSF81301">
    <property type="entry name" value="Nucleotidyltransferase"/>
    <property type="match status" value="1"/>
</dbReference>
<dbReference type="PANTHER" id="PTHR33571">
    <property type="entry name" value="SSL8005 PROTEIN"/>
    <property type="match status" value="1"/>
</dbReference>
<dbReference type="EMBL" id="MFCP01000009">
    <property type="protein sequence ID" value="OGE29196.1"/>
    <property type="molecule type" value="Genomic_DNA"/>
</dbReference>
<evidence type="ECO:0000256" key="5">
    <source>
        <dbReference type="ARBA" id="ARBA00022723"/>
    </source>
</evidence>
<name>A0A1F5JKQ4_9BACT</name>